<dbReference type="Gene3D" id="1.20.1250.20">
    <property type="entry name" value="MFS general substrate transporter like domains"/>
    <property type="match status" value="2"/>
</dbReference>
<dbReference type="PANTHER" id="PTHR23514:SF13">
    <property type="entry name" value="INNER MEMBRANE PROTEIN YBJJ"/>
    <property type="match status" value="1"/>
</dbReference>
<feature type="transmembrane region" description="Helical" evidence="5">
    <location>
        <begin position="351"/>
        <end position="375"/>
    </location>
</feature>
<dbReference type="InterPro" id="IPR051788">
    <property type="entry name" value="MFS_Transporter"/>
</dbReference>
<protein>
    <submittedName>
        <fullName evidence="7">Fucose permease</fullName>
    </submittedName>
</protein>
<evidence type="ECO:0000313" key="8">
    <source>
        <dbReference type="Proteomes" id="UP000219167"/>
    </source>
</evidence>
<dbReference type="AlphaFoldDB" id="A0A285U864"/>
<evidence type="ECO:0000256" key="1">
    <source>
        <dbReference type="ARBA" id="ARBA00004141"/>
    </source>
</evidence>
<gene>
    <name evidence="7" type="ORF">SAMN05892877_104326</name>
</gene>
<keyword evidence="2 5" id="KW-0812">Transmembrane</keyword>
<evidence type="ECO:0000256" key="2">
    <source>
        <dbReference type="ARBA" id="ARBA00022692"/>
    </source>
</evidence>
<dbReference type="CDD" id="cd17393">
    <property type="entry name" value="MFS_MosC_like"/>
    <property type="match status" value="1"/>
</dbReference>
<dbReference type="EMBL" id="OBQD01000004">
    <property type="protein sequence ID" value="SOC37867.1"/>
    <property type="molecule type" value="Genomic_DNA"/>
</dbReference>
<dbReference type="PROSITE" id="PS50850">
    <property type="entry name" value="MFS"/>
    <property type="match status" value="1"/>
</dbReference>
<reference evidence="7 8" key="1">
    <citation type="submission" date="2017-08" db="EMBL/GenBank/DDBJ databases">
        <authorList>
            <person name="de Groot N.N."/>
        </authorList>
    </citation>
    <scope>NUCLEOTIDE SEQUENCE [LARGE SCALE GENOMIC DNA]</scope>
    <source>
        <strain evidence="7 8">JC85</strain>
    </source>
</reference>
<dbReference type="Proteomes" id="UP000219167">
    <property type="component" value="Unassembled WGS sequence"/>
</dbReference>
<evidence type="ECO:0000313" key="7">
    <source>
        <dbReference type="EMBL" id="SOC37867.1"/>
    </source>
</evidence>
<feature type="transmembrane region" description="Helical" evidence="5">
    <location>
        <begin position="259"/>
        <end position="279"/>
    </location>
</feature>
<feature type="transmembrane region" description="Helical" evidence="5">
    <location>
        <begin position="164"/>
        <end position="181"/>
    </location>
</feature>
<dbReference type="PANTHER" id="PTHR23514">
    <property type="entry name" value="BYPASS OF STOP CODON PROTEIN 6"/>
    <property type="match status" value="1"/>
</dbReference>
<evidence type="ECO:0000256" key="4">
    <source>
        <dbReference type="ARBA" id="ARBA00023136"/>
    </source>
</evidence>
<proteinExistence type="predicted"/>
<keyword evidence="4 5" id="KW-0472">Membrane</keyword>
<dbReference type="Pfam" id="PF07690">
    <property type="entry name" value="MFS_1"/>
    <property type="match status" value="1"/>
</dbReference>
<feature type="domain" description="Major facilitator superfamily (MFS) profile" evidence="6">
    <location>
        <begin position="35"/>
        <end position="404"/>
    </location>
</feature>
<evidence type="ECO:0000259" key="6">
    <source>
        <dbReference type="PROSITE" id="PS50850"/>
    </source>
</evidence>
<comment type="subcellular location">
    <subcellularLocation>
        <location evidence="1">Membrane</location>
        <topology evidence="1">Multi-pass membrane protein</topology>
    </subcellularLocation>
</comment>
<dbReference type="InterPro" id="IPR020846">
    <property type="entry name" value="MFS_dom"/>
</dbReference>
<feature type="transmembrane region" description="Helical" evidence="5">
    <location>
        <begin position="291"/>
        <end position="311"/>
    </location>
</feature>
<feature type="transmembrane region" description="Helical" evidence="5">
    <location>
        <begin position="229"/>
        <end position="253"/>
    </location>
</feature>
<dbReference type="SUPFAM" id="SSF103473">
    <property type="entry name" value="MFS general substrate transporter"/>
    <property type="match status" value="1"/>
</dbReference>
<feature type="transmembrane region" description="Helical" evidence="5">
    <location>
        <begin position="187"/>
        <end position="208"/>
    </location>
</feature>
<organism evidence="7 8">
    <name type="scientific">Rhizobium subbaraonis</name>
    <dbReference type="NCBI Taxonomy" id="908946"/>
    <lineage>
        <taxon>Bacteria</taxon>
        <taxon>Pseudomonadati</taxon>
        <taxon>Pseudomonadota</taxon>
        <taxon>Alphaproteobacteria</taxon>
        <taxon>Hyphomicrobiales</taxon>
        <taxon>Rhizobiaceae</taxon>
        <taxon>Rhizobium/Agrobacterium group</taxon>
        <taxon>Rhizobium</taxon>
    </lineage>
</organism>
<evidence type="ECO:0000256" key="5">
    <source>
        <dbReference type="SAM" id="Phobius"/>
    </source>
</evidence>
<keyword evidence="8" id="KW-1185">Reference proteome</keyword>
<dbReference type="GO" id="GO:0016020">
    <property type="term" value="C:membrane"/>
    <property type="evidence" value="ECO:0007669"/>
    <property type="project" value="UniProtKB-SubCell"/>
</dbReference>
<feature type="transmembrane region" description="Helical" evidence="5">
    <location>
        <begin position="73"/>
        <end position="94"/>
    </location>
</feature>
<dbReference type="InterPro" id="IPR011701">
    <property type="entry name" value="MFS"/>
</dbReference>
<keyword evidence="3 5" id="KW-1133">Transmembrane helix</keyword>
<feature type="transmembrane region" description="Helical" evidence="5">
    <location>
        <begin position="317"/>
        <end position="339"/>
    </location>
</feature>
<dbReference type="GO" id="GO:0022857">
    <property type="term" value="F:transmembrane transporter activity"/>
    <property type="evidence" value="ECO:0007669"/>
    <property type="project" value="InterPro"/>
</dbReference>
<accession>A0A285U864</accession>
<evidence type="ECO:0000256" key="3">
    <source>
        <dbReference type="ARBA" id="ARBA00022989"/>
    </source>
</evidence>
<dbReference type="InterPro" id="IPR036259">
    <property type="entry name" value="MFS_trans_sf"/>
</dbReference>
<sequence length="411" mass="43105">MRRIKTAPGKLEITMSIQDNAATSTAPRSTYFPAARIAVSALFLLNGTYMGAWSTKIPEFASRLSLSETQLGLMIVGFGIGSLILMPLAGILIAHLGASRSLKAATLVFLPTLILLSVAPNIWTGAGALFLFGGLTGAMDIAMNANAVEVEKSMRRAIMSSCHAFWSLGAFFGATTGGFLIETIGTFGHALLLTVIALAALAAVWTSILPDKPHAAEGRQKARLPLTPLPWLIGLMALFSMVPEGSILDWGALYMRDELGASLALSGFAFGAFSATMAIMRFAGDHVRDRFGAVTTLRVSTLLAIVGMVIAGFAPNAYVAMAGFAVCGIGISNMVPIAFSAAGNLPGFAQGVALSVATVMGYSGSLFAPSTIGFIAEHTSFAWVFSTLPVLLLVVLFLSRHAVHADVRQKD</sequence>
<feature type="transmembrane region" description="Helical" evidence="5">
    <location>
        <begin position="381"/>
        <end position="399"/>
    </location>
</feature>
<name>A0A285U864_9HYPH</name>